<feature type="transmembrane region" description="Helical" evidence="6">
    <location>
        <begin position="327"/>
        <end position="348"/>
    </location>
</feature>
<feature type="transmembrane region" description="Helical" evidence="6">
    <location>
        <begin position="130"/>
        <end position="154"/>
    </location>
</feature>
<evidence type="ECO:0000256" key="5">
    <source>
        <dbReference type="ARBA" id="ARBA00023136"/>
    </source>
</evidence>
<evidence type="ECO:0000256" key="2">
    <source>
        <dbReference type="ARBA" id="ARBA00022475"/>
    </source>
</evidence>
<dbReference type="PANTHER" id="PTHR43124:SF10">
    <property type="entry name" value="PURINE EFFLUX PUMP PBUE"/>
    <property type="match status" value="1"/>
</dbReference>
<dbReference type="PANTHER" id="PTHR43124">
    <property type="entry name" value="PURINE EFFLUX PUMP PBUE"/>
    <property type="match status" value="1"/>
</dbReference>
<dbReference type="Gene3D" id="1.20.1250.20">
    <property type="entry name" value="MFS general substrate transporter like domains"/>
    <property type="match status" value="1"/>
</dbReference>
<dbReference type="EMBL" id="QWLL01000017">
    <property type="protein sequence ID" value="RII78257.1"/>
    <property type="molecule type" value="Genomic_DNA"/>
</dbReference>
<feature type="transmembrane region" description="Helical" evidence="6">
    <location>
        <begin position="12"/>
        <end position="32"/>
    </location>
</feature>
<dbReference type="AlphaFoldDB" id="A0A399MAE8"/>
<feature type="transmembrane region" description="Helical" evidence="6">
    <location>
        <begin position="240"/>
        <end position="259"/>
    </location>
</feature>
<feature type="transmembrane region" description="Helical" evidence="6">
    <location>
        <begin position="354"/>
        <end position="373"/>
    </location>
</feature>
<feature type="transmembrane region" description="Helical" evidence="6">
    <location>
        <begin position="291"/>
        <end position="315"/>
    </location>
</feature>
<feature type="transmembrane region" description="Helical" evidence="6">
    <location>
        <begin position="266"/>
        <end position="285"/>
    </location>
</feature>
<keyword evidence="4 6" id="KW-1133">Transmembrane helix</keyword>
<dbReference type="InterPro" id="IPR011701">
    <property type="entry name" value="MFS"/>
</dbReference>
<proteinExistence type="predicted"/>
<reference evidence="7 8" key="1">
    <citation type="submission" date="2018-08" db="EMBL/GenBank/DDBJ databases">
        <title>Draft genome sequence of the cyanotroph, Pseudomonas monteilii BCN3.</title>
        <authorList>
            <person name="Jones L.B."/>
            <person name="Kunz D.A."/>
        </authorList>
    </citation>
    <scope>NUCLEOTIDE SEQUENCE [LARGE SCALE GENOMIC DNA]</scope>
    <source>
        <strain evidence="7 8">BCN3</strain>
    </source>
</reference>
<comment type="subcellular location">
    <subcellularLocation>
        <location evidence="1">Cell membrane</location>
        <topology evidence="1">Multi-pass membrane protein</topology>
    </subcellularLocation>
</comment>
<dbReference type="RefSeq" id="WP_119369374.1">
    <property type="nucleotide sequence ID" value="NZ_QWLL01000017.1"/>
</dbReference>
<sequence>MKIELVGYRLAAVLYLGALAWAPAFFLPYDIIASMARFSLSEEQAGWLTSAQLFMLAITAMVVSRWIAGLDKRQTSLMACLVGMAVNLVAFSTDSFTLFVSLKLIYGASAGVLVASGYSLAPTFEHPERVFARVGMTMAVLFGVVMLVVPGVMARLGPVTMDGVHFGLMLIGIVMAPKMPSAVMPSAILEAIRQAKRHPLPKGVKPLLLSVFALFVSQTTTMGFASVAGEHLAISQDDMALGFMISAFAQLPAALLVEWMGSRNGYYRPIIAGVLLLIAIAIGMYCLHDVWLFFVCLTLANAGGMIVNPYLVSLVAQFDESGRSSAIAGSMTNFGMAFGPAVAGLAFVSAGLPAVGVLSIALLLISLSCALSVRRRRVGAHHEMQSI</sequence>
<feature type="transmembrane region" description="Helical" evidence="6">
    <location>
        <begin position="44"/>
        <end position="63"/>
    </location>
</feature>
<evidence type="ECO:0000256" key="3">
    <source>
        <dbReference type="ARBA" id="ARBA00022692"/>
    </source>
</evidence>
<feature type="transmembrane region" description="Helical" evidence="6">
    <location>
        <begin position="207"/>
        <end position="228"/>
    </location>
</feature>
<evidence type="ECO:0000313" key="7">
    <source>
        <dbReference type="EMBL" id="RII78257.1"/>
    </source>
</evidence>
<evidence type="ECO:0000256" key="4">
    <source>
        <dbReference type="ARBA" id="ARBA00022989"/>
    </source>
</evidence>
<evidence type="ECO:0000256" key="6">
    <source>
        <dbReference type="SAM" id="Phobius"/>
    </source>
</evidence>
<evidence type="ECO:0000256" key="1">
    <source>
        <dbReference type="ARBA" id="ARBA00004651"/>
    </source>
</evidence>
<keyword evidence="2" id="KW-1003">Cell membrane</keyword>
<feature type="transmembrane region" description="Helical" evidence="6">
    <location>
        <begin position="98"/>
        <end position="118"/>
    </location>
</feature>
<feature type="transmembrane region" description="Helical" evidence="6">
    <location>
        <begin position="166"/>
        <end position="187"/>
    </location>
</feature>
<comment type="caution">
    <text evidence="7">The sequence shown here is derived from an EMBL/GenBank/DDBJ whole genome shotgun (WGS) entry which is preliminary data.</text>
</comment>
<dbReference type="Proteomes" id="UP000265875">
    <property type="component" value="Unassembled WGS sequence"/>
</dbReference>
<name>A0A399MAE8_9PSED</name>
<dbReference type="Pfam" id="PF07690">
    <property type="entry name" value="MFS_1"/>
    <property type="match status" value="1"/>
</dbReference>
<dbReference type="GO" id="GO:0022857">
    <property type="term" value="F:transmembrane transporter activity"/>
    <property type="evidence" value="ECO:0007669"/>
    <property type="project" value="InterPro"/>
</dbReference>
<protein>
    <submittedName>
        <fullName evidence="7">MFS transporter</fullName>
    </submittedName>
</protein>
<dbReference type="InterPro" id="IPR050189">
    <property type="entry name" value="MFS_Efflux_Transporters"/>
</dbReference>
<dbReference type="GO" id="GO:0005886">
    <property type="term" value="C:plasma membrane"/>
    <property type="evidence" value="ECO:0007669"/>
    <property type="project" value="UniProtKB-SubCell"/>
</dbReference>
<gene>
    <name evidence="7" type="ORF">D0894_08465</name>
</gene>
<dbReference type="SUPFAM" id="SSF103473">
    <property type="entry name" value="MFS general substrate transporter"/>
    <property type="match status" value="1"/>
</dbReference>
<keyword evidence="3 6" id="KW-0812">Transmembrane</keyword>
<accession>A0A399MAE8</accession>
<organism evidence="7 8">
    <name type="scientific">Pseudomonas monteilii</name>
    <dbReference type="NCBI Taxonomy" id="76759"/>
    <lineage>
        <taxon>Bacteria</taxon>
        <taxon>Pseudomonadati</taxon>
        <taxon>Pseudomonadota</taxon>
        <taxon>Gammaproteobacteria</taxon>
        <taxon>Pseudomonadales</taxon>
        <taxon>Pseudomonadaceae</taxon>
        <taxon>Pseudomonas</taxon>
    </lineage>
</organism>
<dbReference type="InterPro" id="IPR036259">
    <property type="entry name" value="MFS_trans_sf"/>
</dbReference>
<evidence type="ECO:0000313" key="8">
    <source>
        <dbReference type="Proteomes" id="UP000265875"/>
    </source>
</evidence>
<keyword evidence="5 6" id="KW-0472">Membrane</keyword>
<feature type="transmembrane region" description="Helical" evidence="6">
    <location>
        <begin position="75"/>
        <end position="92"/>
    </location>
</feature>